<evidence type="ECO:0000256" key="5">
    <source>
        <dbReference type="SAM" id="MobiDB-lite"/>
    </source>
</evidence>
<dbReference type="InterPro" id="IPR005467">
    <property type="entry name" value="His_kinase_dom"/>
</dbReference>
<feature type="transmembrane region" description="Helical" evidence="6">
    <location>
        <begin position="109"/>
        <end position="129"/>
    </location>
</feature>
<dbReference type="EC" id="2.7.13.3" evidence="2"/>
<evidence type="ECO:0000256" key="6">
    <source>
        <dbReference type="SAM" id="Phobius"/>
    </source>
</evidence>
<dbReference type="Proteomes" id="UP000198518">
    <property type="component" value="Unassembled WGS sequence"/>
</dbReference>
<dbReference type="InterPro" id="IPR050351">
    <property type="entry name" value="BphY/WalK/GraS-like"/>
</dbReference>
<evidence type="ECO:0000259" key="7">
    <source>
        <dbReference type="PROSITE" id="PS50109"/>
    </source>
</evidence>
<dbReference type="InterPro" id="IPR036890">
    <property type="entry name" value="HATPase_C_sf"/>
</dbReference>
<evidence type="ECO:0000256" key="1">
    <source>
        <dbReference type="ARBA" id="ARBA00000085"/>
    </source>
</evidence>
<dbReference type="GO" id="GO:0000156">
    <property type="term" value="F:phosphorelay response regulator activity"/>
    <property type="evidence" value="ECO:0007669"/>
    <property type="project" value="TreeGrafter"/>
</dbReference>
<dbReference type="PANTHER" id="PTHR42878">
    <property type="entry name" value="TWO-COMPONENT HISTIDINE KINASE"/>
    <property type="match status" value="1"/>
</dbReference>
<dbReference type="GO" id="GO:0004673">
    <property type="term" value="F:protein histidine kinase activity"/>
    <property type="evidence" value="ECO:0007669"/>
    <property type="project" value="UniProtKB-EC"/>
</dbReference>
<gene>
    <name evidence="8" type="ORF">SAMN04487945_0320</name>
</gene>
<dbReference type="GO" id="GO:0007234">
    <property type="term" value="P:osmosensory signaling via phosphorelay pathway"/>
    <property type="evidence" value="ECO:0007669"/>
    <property type="project" value="TreeGrafter"/>
</dbReference>
<evidence type="ECO:0000256" key="3">
    <source>
        <dbReference type="ARBA" id="ARBA00022679"/>
    </source>
</evidence>
<dbReference type="EMBL" id="FOJA01000001">
    <property type="protein sequence ID" value="SEV91372.1"/>
    <property type="molecule type" value="Genomic_DNA"/>
</dbReference>
<dbReference type="GO" id="GO:0030295">
    <property type="term" value="F:protein kinase activator activity"/>
    <property type="evidence" value="ECO:0007669"/>
    <property type="project" value="TreeGrafter"/>
</dbReference>
<feature type="region of interest" description="Disordered" evidence="5">
    <location>
        <begin position="366"/>
        <end position="387"/>
    </location>
</feature>
<protein>
    <recommendedName>
        <fullName evidence="2">histidine kinase</fullName>
        <ecNumber evidence="2">2.7.13.3</ecNumber>
    </recommendedName>
</protein>
<evidence type="ECO:0000256" key="4">
    <source>
        <dbReference type="ARBA" id="ARBA00022777"/>
    </source>
</evidence>
<dbReference type="Pfam" id="PF02518">
    <property type="entry name" value="HATPase_c"/>
    <property type="match status" value="1"/>
</dbReference>
<keyword evidence="6" id="KW-0812">Transmembrane</keyword>
<keyword evidence="3" id="KW-0808">Transferase</keyword>
<reference evidence="8 9" key="1">
    <citation type="submission" date="2016-10" db="EMBL/GenBank/DDBJ databases">
        <authorList>
            <person name="de Groot N.N."/>
        </authorList>
    </citation>
    <scope>NUCLEOTIDE SEQUENCE [LARGE SCALE GENOMIC DNA]</scope>
    <source>
        <strain evidence="8 9">CGMCC 1.5337</strain>
    </source>
</reference>
<feature type="transmembrane region" description="Helical" evidence="6">
    <location>
        <begin position="79"/>
        <end position="103"/>
    </location>
</feature>
<feature type="transmembrane region" description="Helical" evidence="6">
    <location>
        <begin position="45"/>
        <end position="67"/>
    </location>
</feature>
<name>A0A1I0MSX2_9EURY</name>
<keyword evidence="9" id="KW-1185">Reference proteome</keyword>
<dbReference type="PANTHER" id="PTHR42878:SF14">
    <property type="entry name" value="OSMOLARITY TWO-COMPONENT SYSTEM PROTEIN SSK1"/>
    <property type="match status" value="1"/>
</dbReference>
<feature type="domain" description="Histidine kinase" evidence="7">
    <location>
        <begin position="164"/>
        <end position="369"/>
    </location>
</feature>
<dbReference type="Gene3D" id="3.30.565.10">
    <property type="entry name" value="Histidine kinase-like ATPase, C-terminal domain"/>
    <property type="match status" value="1"/>
</dbReference>
<dbReference type="OrthoDB" id="3369at2157"/>
<dbReference type="SMART" id="SM00387">
    <property type="entry name" value="HATPase_c"/>
    <property type="match status" value="1"/>
</dbReference>
<evidence type="ECO:0000313" key="9">
    <source>
        <dbReference type="Proteomes" id="UP000198518"/>
    </source>
</evidence>
<keyword evidence="6" id="KW-1133">Transmembrane helix</keyword>
<dbReference type="InterPro" id="IPR004358">
    <property type="entry name" value="Sig_transdc_His_kin-like_C"/>
</dbReference>
<proteinExistence type="predicted"/>
<organism evidence="8 9">
    <name type="scientific">Halobacterium jilantaiense</name>
    <dbReference type="NCBI Taxonomy" id="355548"/>
    <lineage>
        <taxon>Archaea</taxon>
        <taxon>Methanobacteriati</taxon>
        <taxon>Methanobacteriota</taxon>
        <taxon>Stenosarchaea group</taxon>
        <taxon>Halobacteria</taxon>
        <taxon>Halobacteriales</taxon>
        <taxon>Halobacteriaceae</taxon>
        <taxon>Halobacterium</taxon>
    </lineage>
</organism>
<comment type="catalytic activity">
    <reaction evidence="1">
        <text>ATP + protein L-histidine = ADP + protein N-phospho-L-histidine.</text>
        <dbReference type="EC" id="2.7.13.3"/>
    </reaction>
</comment>
<dbReference type="AlphaFoldDB" id="A0A1I0MSX2"/>
<evidence type="ECO:0000256" key="2">
    <source>
        <dbReference type="ARBA" id="ARBA00012438"/>
    </source>
</evidence>
<dbReference type="STRING" id="355548.SAMN04487945_0320"/>
<dbReference type="PROSITE" id="PS50109">
    <property type="entry name" value="HIS_KIN"/>
    <property type="match status" value="1"/>
</dbReference>
<sequence>MTLLGGVSSSRPAWRLVEFAVVLAAAVVVEAVVRVATGVGLTLPFLAGLVTLLPFLAGIAYAGQWLADSKVDAARHGRVLRWTTSSAAASVVVNVVLMAVLPVASTMQAVAWLRWALVIGAGVGALIGVTEARAVQHASDAARSETRAAHFERERDRLDYLNSLLRHEILNATNEISGYARLLHESHEPGSRVHEFSGRIDSRTSALTSVIDDVSVLLQASREPDDVGTVDAVAVVLDETARLEDTYDAADVSVDAPATATVAADCLVSRAVRALLENAVVHDDATETSVSVTVDASVDWVTVRVRDDSGGISEDAVESLFERPSRRTADHQLGLYTATKLVEGYGGDLELVETGDDGSTFEVRLPAAGSNPTVEPQHGPKQPVDLG</sequence>
<evidence type="ECO:0000313" key="8">
    <source>
        <dbReference type="EMBL" id="SEV91372.1"/>
    </source>
</evidence>
<dbReference type="RefSeq" id="WP_177170750.1">
    <property type="nucleotide sequence ID" value="NZ_FOJA01000001.1"/>
</dbReference>
<dbReference type="SUPFAM" id="SSF55874">
    <property type="entry name" value="ATPase domain of HSP90 chaperone/DNA topoisomerase II/histidine kinase"/>
    <property type="match status" value="1"/>
</dbReference>
<feature type="transmembrane region" description="Helical" evidence="6">
    <location>
        <begin position="12"/>
        <end position="33"/>
    </location>
</feature>
<accession>A0A1I0MSX2</accession>
<keyword evidence="6" id="KW-0472">Membrane</keyword>
<dbReference type="InterPro" id="IPR003594">
    <property type="entry name" value="HATPase_dom"/>
</dbReference>
<keyword evidence="4 8" id="KW-0418">Kinase</keyword>
<dbReference type="PRINTS" id="PR00344">
    <property type="entry name" value="BCTRLSENSOR"/>
</dbReference>